<evidence type="ECO:0008006" key="3">
    <source>
        <dbReference type="Google" id="ProtNLM"/>
    </source>
</evidence>
<protein>
    <recommendedName>
        <fullName evidence="3">BED-type domain-containing protein</fullName>
    </recommendedName>
</protein>
<accession>A0AAV0WMQ9</accession>
<proteinExistence type="predicted"/>
<dbReference type="AlphaFoldDB" id="A0AAV0WMQ9"/>
<name>A0AAV0WMQ9_9HEMI</name>
<dbReference type="Proteomes" id="UP001160148">
    <property type="component" value="Unassembled WGS sequence"/>
</dbReference>
<dbReference type="EMBL" id="CARXXK010000002">
    <property type="protein sequence ID" value="CAI6357254.1"/>
    <property type="molecule type" value="Genomic_DNA"/>
</dbReference>
<evidence type="ECO:0000313" key="2">
    <source>
        <dbReference type="Proteomes" id="UP001160148"/>
    </source>
</evidence>
<comment type="caution">
    <text evidence="1">The sequence shown here is derived from an EMBL/GenBank/DDBJ whole genome shotgun (WGS) entry which is preliminary data.</text>
</comment>
<reference evidence="1 2" key="1">
    <citation type="submission" date="2023-01" db="EMBL/GenBank/DDBJ databases">
        <authorList>
            <person name="Whitehead M."/>
        </authorList>
    </citation>
    <scope>NUCLEOTIDE SEQUENCE [LARGE SCALE GENOMIC DNA]</scope>
</reference>
<gene>
    <name evidence="1" type="ORF">MEUPH1_LOCUS12900</name>
</gene>
<organism evidence="1 2">
    <name type="scientific">Macrosiphum euphorbiae</name>
    <name type="common">potato aphid</name>
    <dbReference type="NCBI Taxonomy" id="13131"/>
    <lineage>
        <taxon>Eukaryota</taxon>
        <taxon>Metazoa</taxon>
        <taxon>Ecdysozoa</taxon>
        <taxon>Arthropoda</taxon>
        <taxon>Hexapoda</taxon>
        <taxon>Insecta</taxon>
        <taxon>Pterygota</taxon>
        <taxon>Neoptera</taxon>
        <taxon>Paraneoptera</taxon>
        <taxon>Hemiptera</taxon>
        <taxon>Sternorrhyncha</taxon>
        <taxon>Aphidomorpha</taxon>
        <taxon>Aphidoidea</taxon>
        <taxon>Aphididae</taxon>
        <taxon>Macrosiphini</taxon>
        <taxon>Macrosiphum</taxon>
    </lineage>
</organism>
<sequence>MMTGQRKDAIWNYFIEIKDKHRTTRAKCLKCSIKMAGLVKRMKLHKNKCISILEDSIVDEPENDQLTGNQEHYLSVRS</sequence>
<keyword evidence="2" id="KW-1185">Reference proteome</keyword>
<evidence type="ECO:0000313" key="1">
    <source>
        <dbReference type="EMBL" id="CAI6357254.1"/>
    </source>
</evidence>